<protein>
    <submittedName>
        <fullName evidence="2">Uncharacterized protein</fullName>
    </submittedName>
</protein>
<reference evidence="2" key="1">
    <citation type="submission" date="2023-03" db="EMBL/GenBank/DDBJ databases">
        <title>Massive genome expansion in bonnet fungi (Mycena s.s.) driven by repeated elements and novel gene families across ecological guilds.</title>
        <authorList>
            <consortium name="Lawrence Berkeley National Laboratory"/>
            <person name="Harder C.B."/>
            <person name="Miyauchi S."/>
            <person name="Viragh M."/>
            <person name="Kuo A."/>
            <person name="Thoen E."/>
            <person name="Andreopoulos B."/>
            <person name="Lu D."/>
            <person name="Skrede I."/>
            <person name="Drula E."/>
            <person name="Henrissat B."/>
            <person name="Morin E."/>
            <person name="Kohler A."/>
            <person name="Barry K."/>
            <person name="LaButti K."/>
            <person name="Morin E."/>
            <person name="Salamov A."/>
            <person name="Lipzen A."/>
            <person name="Mereny Z."/>
            <person name="Hegedus B."/>
            <person name="Baldrian P."/>
            <person name="Stursova M."/>
            <person name="Weitz H."/>
            <person name="Taylor A."/>
            <person name="Grigoriev I.V."/>
            <person name="Nagy L.G."/>
            <person name="Martin F."/>
            <person name="Kauserud H."/>
        </authorList>
    </citation>
    <scope>NUCLEOTIDE SEQUENCE</scope>
    <source>
        <strain evidence="2">CBHHK200</strain>
    </source>
</reference>
<dbReference type="Proteomes" id="UP001218188">
    <property type="component" value="Unassembled WGS sequence"/>
</dbReference>
<dbReference type="AlphaFoldDB" id="A0AAD6X2F3"/>
<proteinExistence type="predicted"/>
<comment type="caution">
    <text evidence="2">The sequence shown here is derived from an EMBL/GenBank/DDBJ whole genome shotgun (WGS) entry which is preliminary data.</text>
</comment>
<evidence type="ECO:0000313" key="3">
    <source>
        <dbReference type="Proteomes" id="UP001218188"/>
    </source>
</evidence>
<evidence type="ECO:0000313" key="2">
    <source>
        <dbReference type="EMBL" id="KAJ7034162.1"/>
    </source>
</evidence>
<feature type="region of interest" description="Disordered" evidence="1">
    <location>
        <begin position="235"/>
        <end position="262"/>
    </location>
</feature>
<evidence type="ECO:0000256" key="1">
    <source>
        <dbReference type="SAM" id="MobiDB-lite"/>
    </source>
</evidence>
<accession>A0AAD6X2F3</accession>
<organism evidence="2 3">
    <name type="scientific">Mycena alexandri</name>
    <dbReference type="NCBI Taxonomy" id="1745969"/>
    <lineage>
        <taxon>Eukaryota</taxon>
        <taxon>Fungi</taxon>
        <taxon>Dikarya</taxon>
        <taxon>Basidiomycota</taxon>
        <taxon>Agaricomycotina</taxon>
        <taxon>Agaricomycetes</taxon>
        <taxon>Agaricomycetidae</taxon>
        <taxon>Agaricales</taxon>
        <taxon>Marasmiineae</taxon>
        <taxon>Mycenaceae</taxon>
        <taxon>Mycena</taxon>
    </lineage>
</organism>
<keyword evidence="3" id="KW-1185">Reference proteome</keyword>
<dbReference type="EMBL" id="JARJCM010000059">
    <property type="protein sequence ID" value="KAJ7034162.1"/>
    <property type="molecule type" value="Genomic_DNA"/>
</dbReference>
<name>A0AAD6X2F3_9AGAR</name>
<gene>
    <name evidence="2" type="ORF">C8F04DRAFT_956835</name>
</gene>
<sequence length="428" mass="47532">MAGSTLEPFNGDDSDVITPQDFMRRFLREMGDKKDEVKVKQFKNYLLSGGEADVWYRDLNAGVRADWDQTEAAFELKWPPTIVVKKAQTEYETELADTVLLEKDLGKKETVLGREVWTHVVWADKMQKLAAGAKVAGGTMYITHARRGLPDIIKDKIPSTFKDWAEFLTAVREVDIEHIRDGAEKLRKEADRQKAVETRIAQLAAVVERRDGRAAVQASPTSGIRAQLTNARISAPAQAPARWPTPAAGANPFQNASGGGQGNLFAAARAPYTAQAPRAPLQQQQPLEGEPRRILLAAIGRITQHPDTDAGRLAHANQQQEWFRAHGNVDMSVNTPYPLRPGRAPLNSGECFRCGFTGHTNFRRGCDAPSEQCLSMREQQWRRIATQALKEGPTAVRAVFTSWDVDDFGRPFGDDEARFEDIDDQGNA</sequence>